<keyword evidence="4" id="KW-1185">Reference proteome</keyword>
<dbReference type="InterPro" id="IPR004045">
    <property type="entry name" value="Glutathione_S-Trfase_N"/>
</dbReference>
<dbReference type="AlphaFoldDB" id="W2RIX1"/>
<dbReference type="Pfam" id="PF17171">
    <property type="entry name" value="GST_C_6"/>
    <property type="match status" value="1"/>
</dbReference>
<comment type="similarity">
    <text evidence="1">Belongs to the FAX family.</text>
</comment>
<evidence type="ECO:0000313" key="4">
    <source>
        <dbReference type="Proteomes" id="UP000030752"/>
    </source>
</evidence>
<dbReference type="GeneID" id="19976044"/>
<proteinExistence type="inferred from homology"/>
<protein>
    <recommendedName>
        <fullName evidence="2">GST N-terminal domain-containing protein</fullName>
    </recommendedName>
</protein>
<dbReference type="PANTHER" id="PTHR12289">
    <property type="entry name" value="METAXIN RELATED"/>
    <property type="match status" value="1"/>
</dbReference>
<dbReference type="HOGENOM" id="CLU_044137_1_2_1"/>
<dbReference type="PANTHER" id="PTHR12289:SF41">
    <property type="entry name" value="FAILED AXON CONNECTIONS-RELATED"/>
    <property type="match status" value="1"/>
</dbReference>
<dbReference type="SUPFAM" id="SSF52833">
    <property type="entry name" value="Thioredoxin-like"/>
    <property type="match status" value="1"/>
</dbReference>
<evidence type="ECO:0000313" key="3">
    <source>
        <dbReference type="EMBL" id="ETN36427.1"/>
    </source>
</evidence>
<reference evidence="3 4" key="1">
    <citation type="submission" date="2013-03" db="EMBL/GenBank/DDBJ databases">
        <title>The Genome Sequence of Phialophora europaea CBS 101466.</title>
        <authorList>
            <consortium name="The Broad Institute Genomics Platform"/>
            <person name="Cuomo C."/>
            <person name="de Hoog S."/>
            <person name="Gorbushina A."/>
            <person name="Walker B."/>
            <person name="Young S.K."/>
            <person name="Zeng Q."/>
            <person name="Gargeya S."/>
            <person name="Fitzgerald M."/>
            <person name="Haas B."/>
            <person name="Abouelleil A."/>
            <person name="Allen A.W."/>
            <person name="Alvarado L."/>
            <person name="Arachchi H.M."/>
            <person name="Berlin A.M."/>
            <person name="Chapman S.B."/>
            <person name="Gainer-Dewar J."/>
            <person name="Goldberg J."/>
            <person name="Griggs A."/>
            <person name="Gujja S."/>
            <person name="Hansen M."/>
            <person name="Howarth C."/>
            <person name="Imamovic A."/>
            <person name="Ireland A."/>
            <person name="Larimer J."/>
            <person name="McCowan C."/>
            <person name="Murphy C."/>
            <person name="Pearson M."/>
            <person name="Poon T.W."/>
            <person name="Priest M."/>
            <person name="Roberts A."/>
            <person name="Saif S."/>
            <person name="Shea T."/>
            <person name="Sisk P."/>
            <person name="Sykes S."/>
            <person name="Wortman J."/>
            <person name="Nusbaum C."/>
            <person name="Birren B."/>
        </authorList>
    </citation>
    <scope>NUCLEOTIDE SEQUENCE [LARGE SCALE GENOMIC DNA]</scope>
    <source>
        <strain evidence="3 4">CBS 101466</strain>
    </source>
</reference>
<dbReference type="Pfam" id="PF17172">
    <property type="entry name" value="GST_N_4"/>
    <property type="match status" value="1"/>
</dbReference>
<dbReference type="GO" id="GO:0005737">
    <property type="term" value="C:cytoplasm"/>
    <property type="evidence" value="ECO:0007669"/>
    <property type="project" value="TreeGrafter"/>
</dbReference>
<dbReference type="SFLD" id="SFLDS00019">
    <property type="entry name" value="Glutathione_Transferase_(cytos"/>
    <property type="match status" value="1"/>
</dbReference>
<sequence>MIEVYGYVPAWGLPDISPYVTKLINYLTITKTPFTYHSQDLSRIDIDCPYGKLPYIIDSDDGTKVGDSNLIIAYLQKKYGDPLDGDLGDAEQAVALAFDRMIGEHLYWSGVIQPRWRMDEGWEVYIPYVVQGAEVGPELRAALDGFRTRILAEFDGQGMGRRPAECVLVFYRKDVDALATYLKDKKYFMGNKVHTIDAMFYAMLRHLVDQPQKWEGTGYIETKQNLVDYMARMRFEFGV</sequence>
<dbReference type="eggNOG" id="KOG4244">
    <property type="taxonomic scope" value="Eukaryota"/>
</dbReference>
<dbReference type="SUPFAM" id="SSF47616">
    <property type="entry name" value="GST C-terminal domain-like"/>
    <property type="match status" value="1"/>
</dbReference>
<dbReference type="InterPro" id="IPR036249">
    <property type="entry name" value="Thioredoxin-like_sf"/>
</dbReference>
<feature type="domain" description="GST N-terminal" evidence="2">
    <location>
        <begin position="1"/>
        <end position="83"/>
    </location>
</feature>
<dbReference type="SFLD" id="SFLDG01200">
    <property type="entry name" value="SUF1.1"/>
    <property type="match status" value="1"/>
</dbReference>
<dbReference type="InterPro" id="IPR050931">
    <property type="entry name" value="Mito_Protein_Transport_Metaxin"/>
</dbReference>
<dbReference type="InterPro" id="IPR040079">
    <property type="entry name" value="Glutathione_S-Trfase"/>
</dbReference>
<dbReference type="STRING" id="1220924.W2RIX1"/>
<dbReference type="Proteomes" id="UP000030752">
    <property type="component" value="Unassembled WGS sequence"/>
</dbReference>
<dbReference type="InterPro" id="IPR036282">
    <property type="entry name" value="Glutathione-S-Trfase_C_sf"/>
</dbReference>
<dbReference type="PROSITE" id="PS50404">
    <property type="entry name" value="GST_NTER"/>
    <property type="match status" value="1"/>
</dbReference>
<organism evidence="3 4">
    <name type="scientific">Cyphellophora europaea (strain CBS 101466)</name>
    <name type="common">Phialophora europaea</name>
    <dbReference type="NCBI Taxonomy" id="1220924"/>
    <lineage>
        <taxon>Eukaryota</taxon>
        <taxon>Fungi</taxon>
        <taxon>Dikarya</taxon>
        <taxon>Ascomycota</taxon>
        <taxon>Pezizomycotina</taxon>
        <taxon>Eurotiomycetes</taxon>
        <taxon>Chaetothyriomycetidae</taxon>
        <taxon>Chaetothyriales</taxon>
        <taxon>Cyphellophoraceae</taxon>
        <taxon>Cyphellophora</taxon>
    </lineage>
</organism>
<dbReference type="InterPro" id="IPR033468">
    <property type="entry name" value="Metaxin_GST"/>
</dbReference>
<dbReference type="EMBL" id="KB822725">
    <property type="protein sequence ID" value="ETN36427.1"/>
    <property type="molecule type" value="Genomic_DNA"/>
</dbReference>
<dbReference type="Gene3D" id="1.20.1050.10">
    <property type="match status" value="1"/>
</dbReference>
<dbReference type="VEuPathDB" id="FungiDB:HMPREF1541_08705"/>
<dbReference type="RefSeq" id="XP_008721245.1">
    <property type="nucleotide sequence ID" value="XM_008723023.1"/>
</dbReference>
<evidence type="ECO:0000259" key="2">
    <source>
        <dbReference type="PROSITE" id="PS50404"/>
    </source>
</evidence>
<dbReference type="InterPro" id="IPR012336">
    <property type="entry name" value="Thioredoxin-like_fold"/>
</dbReference>
<dbReference type="InParanoid" id="W2RIX1"/>
<dbReference type="SFLD" id="SFLDG01180">
    <property type="entry name" value="SUF1"/>
    <property type="match status" value="1"/>
</dbReference>
<accession>W2RIX1</accession>
<gene>
    <name evidence="3" type="ORF">HMPREF1541_08705</name>
</gene>
<name>W2RIX1_CYPE1</name>
<evidence type="ECO:0000256" key="1">
    <source>
        <dbReference type="ARBA" id="ARBA00006475"/>
    </source>
</evidence>
<dbReference type="CDD" id="cd03193">
    <property type="entry name" value="GST_C_Metaxin"/>
    <property type="match status" value="1"/>
</dbReference>
<dbReference type="InterPro" id="IPR026928">
    <property type="entry name" value="FAX/IsoI-like"/>
</dbReference>
<dbReference type="Gene3D" id="3.40.30.10">
    <property type="entry name" value="Glutaredoxin"/>
    <property type="match status" value="1"/>
</dbReference>
<dbReference type="OrthoDB" id="5809458at2759"/>